<feature type="domain" description="Gfo/Idh/MocA-like oxidoreductase N-terminal" evidence="1">
    <location>
        <begin position="4"/>
        <end position="133"/>
    </location>
</feature>
<dbReference type="RefSeq" id="WP_087019147.1">
    <property type="nucleotide sequence ID" value="NZ_NHOC01000005.1"/>
</dbReference>
<dbReference type="InterPro" id="IPR055170">
    <property type="entry name" value="GFO_IDH_MocA-like_dom"/>
</dbReference>
<organism evidence="3 4">
    <name type="scientific">Butyricicoccus porcorum</name>
    <dbReference type="NCBI Taxonomy" id="1945634"/>
    <lineage>
        <taxon>Bacteria</taxon>
        <taxon>Bacillati</taxon>
        <taxon>Bacillota</taxon>
        <taxon>Clostridia</taxon>
        <taxon>Eubacteriales</taxon>
        <taxon>Butyricicoccaceae</taxon>
        <taxon>Butyricicoccus</taxon>
    </lineage>
</organism>
<dbReference type="OrthoDB" id="9815825at2"/>
<dbReference type="InterPro" id="IPR036291">
    <property type="entry name" value="NAD(P)-bd_dom_sf"/>
</dbReference>
<dbReference type="Gene3D" id="3.30.360.10">
    <property type="entry name" value="Dihydrodipicolinate Reductase, domain 2"/>
    <property type="match status" value="1"/>
</dbReference>
<dbReference type="InterPro" id="IPR000683">
    <property type="entry name" value="Gfo/Idh/MocA-like_OxRdtase_N"/>
</dbReference>
<dbReference type="Pfam" id="PF22725">
    <property type="entry name" value="GFO_IDH_MocA_C3"/>
    <property type="match status" value="1"/>
</dbReference>
<dbReference type="SUPFAM" id="SSF51735">
    <property type="entry name" value="NAD(P)-binding Rossmann-fold domains"/>
    <property type="match status" value="1"/>
</dbReference>
<dbReference type="EMBL" id="NHOC01000005">
    <property type="protein sequence ID" value="OUM20587.1"/>
    <property type="molecule type" value="Genomic_DNA"/>
</dbReference>
<dbReference type="PANTHER" id="PTHR43708:SF3">
    <property type="entry name" value="OXIDOREDUCTASE"/>
    <property type="match status" value="1"/>
</dbReference>
<evidence type="ECO:0000259" key="1">
    <source>
        <dbReference type="Pfam" id="PF01408"/>
    </source>
</evidence>
<evidence type="ECO:0000313" key="3">
    <source>
        <dbReference type="EMBL" id="OUM20587.1"/>
    </source>
</evidence>
<comment type="caution">
    <text evidence="3">The sequence shown here is derived from an EMBL/GenBank/DDBJ whole genome shotgun (WGS) entry which is preliminary data.</text>
</comment>
<dbReference type="PANTHER" id="PTHR43708">
    <property type="entry name" value="CONSERVED EXPRESSED OXIDOREDUCTASE (EUROFUNG)"/>
    <property type="match status" value="1"/>
</dbReference>
<evidence type="ECO:0000259" key="2">
    <source>
        <dbReference type="Pfam" id="PF22725"/>
    </source>
</evidence>
<dbReference type="Proteomes" id="UP000194903">
    <property type="component" value="Unassembled WGS sequence"/>
</dbReference>
<reference evidence="3 4" key="1">
    <citation type="submission" date="2017-05" db="EMBL/GenBank/DDBJ databases">
        <title>Butyricicoccus porcorum sp. nov. a butyrate-producing bacterium from the swine intestinal tract.</title>
        <authorList>
            <person name="Trachsel J."/>
            <person name="Humphrey S."/>
            <person name="Allen H.K."/>
        </authorList>
    </citation>
    <scope>NUCLEOTIDE SEQUENCE [LARGE SCALE GENOMIC DNA]</scope>
    <source>
        <strain evidence="3">BB10</strain>
    </source>
</reference>
<proteinExistence type="predicted"/>
<accession>A0A252F486</accession>
<evidence type="ECO:0000313" key="4">
    <source>
        <dbReference type="Proteomes" id="UP000194903"/>
    </source>
</evidence>
<keyword evidence="4" id="KW-1185">Reference proteome</keyword>
<gene>
    <name evidence="3" type="ORF">CBW42_07090</name>
</gene>
<dbReference type="GO" id="GO:0000166">
    <property type="term" value="F:nucleotide binding"/>
    <property type="evidence" value="ECO:0007669"/>
    <property type="project" value="InterPro"/>
</dbReference>
<name>A0A252F486_9FIRM</name>
<dbReference type="Pfam" id="PF01408">
    <property type="entry name" value="GFO_IDH_MocA"/>
    <property type="match status" value="1"/>
</dbReference>
<feature type="domain" description="GFO/IDH/MocA-like oxidoreductase" evidence="2">
    <location>
        <begin position="143"/>
        <end position="203"/>
    </location>
</feature>
<dbReference type="AlphaFoldDB" id="A0A252F486"/>
<dbReference type="InterPro" id="IPR051317">
    <property type="entry name" value="Gfo/Idh/MocA_oxidoreduct"/>
</dbReference>
<protein>
    <submittedName>
        <fullName evidence="3">Uncharacterized protein</fullName>
    </submittedName>
</protein>
<dbReference type="Gene3D" id="3.40.50.720">
    <property type="entry name" value="NAD(P)-binding Rossmann-like Domain"/>
    <property type="match status" value="1"/>
</dbReference>
<sequence>MKLLRFGMVGGAAGSFIGDVHRRGAQMDDLAVMTAGCFSRSPEKSRATGDSWHIPHDRLYADYQTMAEAESAREDGIDFVVIATPNKTHFSIAKCFLEYGIYVSCDKPVAMNVEEAKQLQALAEQKGLHFGVSYTYVNYPMIHQMREMIEQGEIGRILTVTAEYPQDWVANDLNAGVDVAHKWRFDPAQAGESACAADIGTHLSCPDCCGHRRLRLDMSAV</sequence>